<reference evidence="8 9" key="1">
    <citation type="submission" date="2014-07" db="EMBL/GenBank/DDBJ databases">
        <authorList>
            <person name="McCorrison J."/>
            <person name="Sanka R."/>
            <person name="Torralba M."/>
            <person name="Gillis M."/>
            <person name="Haft D.H."/>
            <person name="Methe B."/>
            <person name="Sutton G."/>
            <person name="Nelson K.E."/>
        </authorList>
    </citation>
    <scope>NUCLEOTIDE SEQUENCE [LARGE SCALE GENOMIC DNA]</scope>
    <source>
        <strain evidence="8 9">DNF00882</strain>
    </source>
</reference>
<evidence type="ECO:0000256" key="1">
    <source>
        <dbReference type="ARBA" id="ARBA00001966"/>
    </source>
</evidence>
<evidence type="ECO:0000256" key="3">
    <source>
        <dbReference type="ARBA" id="ARBA00022691"/>
    </source>
</evidence>
<gene>
    <name evidence="8" type="ORF">HMPREF0654_02470</name>
</gene>
<feature type="domain" description="Elp3/MiaA/NifB-like radical SAM core" evidence="7">
    <location>
        <begin position="21"/>
        <end position="248"/>
    </location>
</feature>
<dbReference type="InterPro" id="IPR007197">
    <property type="entry name" value="rSAM"/>
</dbReference>
<keyword evidence="3" id="KW-0949">S-adenosyl-L-methionine</keyword>
<evidence type="ECO:0000313" key="8">
    <source>
        <dbReference type="EMBL" id="KGF50087.1"/>
    </source>
</evidence>
<dbReference type="SUPFAM" id="SSF102114">
    <property type="entry name" value="Radical SAM enzymes"/>
    <property type="match status" value="1"/>
</dbReference>
<evidence type="ECO:0000256" key="2">
    <source>
        <dbReference type="ARBA" id="ARBA00022485"/>
    </source>
</evidence>
<keyword evidence="5" id="KW-0408">Iron</keyword>
<name>A0A096C569_9BACT</name>
<evidence type="ECO:0000256" key="5">
    <source>
        <dbReference type="ARBA" id="ARBA00023004"/>
    </source>
</evidence>
<dbReference type="PANTHER" id="PTHR11135">
    <property type="entry name" value="HISTONE ACETYLTRANSFERASE-RELATED"/>
    <property type="match status" value="1"/>
</dbReference>
<dbReference type="InterPro" id="IPR023404">
    <property type="entry name" value="rSAM_horseshoe"/>
</dbReference>
<evidence type="ECO:0000256" key="6">
    <source>
        <dbReference type="ARBA" id="ARBA00023014"/>
    </source>
</evidence>
<accession>A0A096C569</accession>
<dbReference type="AlphaFoldDB" id="A0A096C569"/>
<dbReference type="Pfam" id="PF16199">
    <property type="entry name" value="Radical_SAM_C"/>
    <property type="match status" value="1"/>
</dbReference>
<dbReference type="NCBIfam" id="TIGR01212">
    <property type="entry name" value="TIGR01212 family radical SAM protein"/>
    <property type="match status" value="1"/>
</dbReference>
<keyword evidence="4" id="KW-0479">Metal-binding</keyword>
<dbReference type="SFLD" id="SFLDG01091">
    <property type="entry name" value="uncharacterized_CHP01210-like"/>
    <property type="match status" value="1"/>
</dbReference>
<dbReference type="Pfam" id="PF04055">
    <property type="entry name" value="Radical_SAM"/>
    <property type="match status" value="1"/>
</dbReference>
<dbReference type="InterPro" id="IPR005911">
    <property type="entry name" value="YhcC-like"/>
</dbReference>
<sequence length="294" mass="33889">MEQYYNDFGTWIRKQLPFKVQKISVDAGFTCPNRDGRIGMGGCIFCDNKSFNPAYCSRQKSVTEQLEDGKQFFARKYPEMKYLAYFQAYTNTYEAVDKLKALYEEALAVEDVVGIVIGTRPDCVSPELFDYLEELNQRTFLIVEYGIESCNDETLRYINRGHDFACTRRAVEETARRGIFVGGHIIMGLPGEDASESLRQAPIVSSLPLTMLKIHQMQIIKGTKLAKLYAERPFHLYTVEEYIDLITQYIQLLRKDLVLERFVTQSPSDMLIAPKWGLKNYEFTNLLNNKLKAL</sequence>
<dbReference type="EMBL" id="JRNR01000013">
    <property type="protein sequence ID" value="KGF50087.1"/>
    <property type="molecule type" value="Genomic_DNA"/>
</dbReference>
<dbReference type="GO" id="GO:0046872">
    <property type="term" value="F:metal ion binding"/>
    <property type="evidence" value="ECO:0007669"/>
    <property type="project" value="UniProtKB-KW"/>
</dbReference>
<dbReference type="InterPro" id="IPR058240">
    <property type="entry name" value="rSAM_sf"/>
</dbReference>
<dbReference type="Proteomes" id="UP000029538">
    <property type="component" value="Unassembled WGS sequence"/>
</dbReference>
<dbReference type="InterPro" id="IPR032432">
    <property type="entry name" value="Radical_SAM_C"/>
</dbReference>
<keyword evidence="6" id="KW-0411">Iron-sulfur</keyword>
<protein>
    <submittedName>
        <fullName evidence="8">Radical SAM protein</fullName>
    </submittedName>
</protein>
<dbReference type="InterPro" id="IPR039661">
    <property type="entry name" value="ELP3"/>
</dbReference>
<proteinExistence type="predicted"/>
<dbReference type="GO" id="GO:0051539">
    <property type="term" value="F:4 iron, 4 sulfur cluster binding"/>
    <property type="evidence" value="ECO:0007669"/>
    <property type="project" value="UniProtKB-KW"/>
</dbReference>
<evidence type="ECO:0000313" key="9">
    <source>
        <dbReference type="Proteomes" id="UP000029538"/>
    </source>
</evidence>
<dbReference type="SMART" id="SM00729">
    <property type="entry name" value="Elp3"/>
    <property type="match status" value="1"/>
</dbReference>
<dbReference type="RefSeq" id="WP_036882434.1">
    <property type="nucleotide sequence ID" value="NZ_JRNR01000013.1"/>
</dbReference>
<evidence type="ECO:0000259" key="7">
    <source>
        <dbReference type="SMART" id="SM00729"/>
    </source>
</evidence>
<dbReference type="Gene3D" id="3.80.30.20">
    <property type="entry name" value="tm_1862 like domain"/>
    <property type="match status" value="1"/>
</dbReference>
<dbReference type="PANTHER" id="PTHR11135:SF1">
    <property type="entry name" value="PROTEIN YHCC"/>
    <property type="match status" value="1"/>
</dbReference>
<dbReference type="SFLD" id="SFLDG01086">
    <property type="entry name" value="elongater_protein-like"/>
    <property type="match status" value="1"/>
</dbReference>
<dbReference type="InterPro" id="IPR006638">
    <property type="entry name" value="Elp3/MiaA/NifB-like_rSAM"/>
</dbReference>
<comment type="cofactor">
    <cofactor evidence="1">
        <name>[4Fe-4S] cluster</name>
        <dbReference type="ChEBI" id="CHEBI:49883"/>
    </cofactor>
</comment>
<keyword evidence="2" id="KW-0004">4Fe-4S</keyword>
<organism evidence="8 9">
    <name type="scientific">Prevotella disiens DNF00882</name>
    <dbReference type="NCBI Taxonomy" id="1401075"/>
    <lineage>
        <taxon>Bacteria</taxon>
        <taxon>Pseudomonadati</taxon>
        <taxon>Bacteroidota</taxon>
        <taxon>Bacteroidia</taxon>
        <taxon>Bacteroidales</taxon>
        <taxon>Prevotellaceae</taxon>
        <taxon>Prevotella</taxon>
    </lineage>
</organism>
<evidence type="ECO:0000256" key="4">
    <source>
        <dbReference type="ARBA" id="ARBA00022723"/>
    </source>
</evidence>
<comment type="caution">
    <text evidence="8">The sequence shown here is derived from an EMBL/GenBank/DDBJ whole genome shotgun (WGS) entry which is preliminary data.</text>
</comment>
<dbReference type="SFLD" id="SFLDS00029">
    <property type="entry name" value="Radical_SAM"/>
    <property type="match status" value="1"/>
</dbReference>
<dbReference type="GO" id="GO:0003824">
    <property type="term" value="F:catalytic activity"/>
    <property type="evidence" value="ECO:0007669"/>
    <property type="project" value="InterPro"/>
</dbReference>